<evidence type="ECO:0000313" key="2">
    <source>
        <dbReference type="EMBL" id="PHU40407.1"/>
    </source>
</evidence>
<accession>A0A2G3EB10</accession>
<dbReference type="RefSeq" id="WP_099413110.1">
    <property type="nucleotide sequence ID" value="NZ_PDYH01000019.1"/>
</dbReference>
<dbReference type="EMBL" id="PDYH01000019">
    <property type="protein sequence ID" value="PHU40407.1"/>
    <property type="molecule type" value="Genomic_DNA"/>
</dbReference>
<keyword evidence="3" id="KW-1185">Reference proteome</keyword>
<proteinExistence type="predicted"/>
<sequence>MSSEERARRERERRAAIERAINAKQRELDGVNAEIAKYEAILNALTESQTTLASYRADLETDINDVIVNYDVKDGSTWAGLQATKAWREMDFLKNKKDNYVTEVEQLDSDISTAIDKTNSILQELYSRRDSLNEDIRNLRAQL</sequence>
<reference evidence="2" key="1">
    <citation type="submission" date="2017-10" db="EMBL/GenBank/DDBJ databases">
        <title>Resolving the taxonomy of Roseburia spp., Eubacterium rectale and Agathobacter spp. through phylogenomic analysis.</title>
        <authorList>
            <person name="Sheridan P.O."/>
            <person name="Walker A.W."/>
            <person name="Duncan S.H."/>
            <person name="Scott K.P."/>
            <person name="Toole P.W.O."/>
            <person name="Luis P."/>
            <person name="Flint H.J."/>
        </authorList>
    </citation>
    <scope>NUCLEOTIDE SEQUENCE [LARGE SCALE GENOMIC DNA]</scope>
    <source>
        <strain evidence="2">JK10</strain>
    </source>
</reference>
<dbReference type="Proteomes" id="UP000224317">
    <property type="component" value="Unassembled WGS sequence"/>
</dbReference>
<keyword evidence="1" id="KW-0175">Coiled coil</keyword>
<feature type="coiled-coil region" evidence="1">
    <location>
        <begin position="7"/>
        <end position="48"/>
    </location>
</feature>
<protein>
    <recommendedName>
        <fullName evidence="4">DUF5082 domain-containing protein</fullName>
    </recommendedName>
</protein>
<evidence type="ECO:0000256" key="1">
    <source>
        <dbReference type="SAM" id="Coils"/>
    </source>
</evidence>
<evidence type="ECO:0008006" key="4">
    <source>
        <dbReference type="Google" id="ProtNLM"/>
    </source>
</evidence>
<comment type="caution">
    <text evidence="2">The sequence shown here is derived from an EMBL/GenBank/DDBJ whole genome shotgun (WGS) entry which is preliminary data.</text>
</comment>
<dbReference type="AlphaFoldDB" id="A0A2G3EB10"/>
<gene>
    <name evidence="2" type="ORF">CSX00_05835</name>
</gene>
<feature type="coiled-coil region" evidence="1">
    <location>
        <begin position="90"/>
        <end position="142"/>
    </location>
</feature>
<evidence type="ECO:0000313" key="3">
    <source>
        <dbReference type="Proteomes" id="UP000224317"/>
    </source>
</evidence>
<organism evidence="2 3">
    <name type="scientific">Pseudobutyrivibrio ruminis</name>
    <dbReference type="NCBI Taxonomy" id="46206"/>
    <lineage>
        <taxon>Bacteria</taxon>
        <taxon>Bacillati</taxon>
        <taxon>Bacillota</taxon>
        <taxon>Clostridia</taxon>
        <taxon>Lachnospirales</taxon>
        <taxon>Lachnospiraceae</taxon>
        <taxon>Pseudobutyrivibrio</taxon>
    </lineage>
</organism>
<name>A0A2G3EB10_9FIRM</name>